<dbReference type="GO" id="GO:0006935">
    <property type="term" value="P:chemotaxis"/>
    <property type="evidence" value="ECO:0007669"/>
    <property type="project" value="UniProtKB-KW"/>
</dbReference>
<dbReference type="Proteomes" id="UP000029228">
    <property type="component" value="Unassembled WGS sequence"/>
</dbReference>
<reference evidence="12 13" key="1">
    <citation type="submission" date="2014-09" db="EMBL/GenBank/DDBJ databases">
        <title>Vibrio maritimus JCM 19235. (C45) whole genome shotgun sequence.</title>
        <authorList>
            <person name="Sawabe T."/>
            <person name="Meirelles P."/>
            <person name="Nakanishi M."/>
            <person name="Sayaka M."/>
            <person name="Hattori M."/>
            <person name="Ohkuma M."/>
        </authorList>
    </citation>
    <scope>NUCLEOTIDE SEQUENCE [LARGE SCALE GENOMIC DNA]</scope>
    <source>
        <strain evidence="13">JCM19235</strain>
    </source>
</reference>
<evidence type="ECO:0000256" key="2">
    <source>
        <dbReference type="ARBA" id="ARBA00010004"/>
    </source>
</evidence>
<dbReference type="OrthoDB" id="5815965at2"/>
<evidence type="ECO:0000256" key="9">
    <source>
        <dbReference type="ARBA" id="ARBA00023136"/>
    </source>
</evidence>
<dbReference type="GO" id="GO:0009288">
    <property type="term" value="C:bacterial-type flagellum"/>
    <property type="evidence" value="ECO:0007669"/>
    <property type="project" value="InterPro"/>
</dbReference>
<keyword evidence="8" id="KW-0653">Protein transport</keyword>
<evidence type="ECO:0000256" key="5">
    <source>
        <dbReference type="ARBA" id="ARBA00022475"/>
    </source>
</evidence>
<dbReference type="GO" id="GO:0005886">
    <property type="term" value="C:plasma membrane"/>
    <property type="evidence" value="ECO:0007669"/>
    <property type="project" value="UniProtKB-SubCell"/>
</dbReference>
<proteinExistence type="inferred from homology"/>
<keyword evidence="7" id="KW-1005">Bacterial flagellum biogenesis</keyword>
<organism evidence="12 13">
    <name type="scientific">Vibrio maritimus</name>
    <dbReference type="NCBI Taxonomy" id="990268"/>
    <lineage>
        <taxon>Bacteria</taxon>
        <taxon>Pseudomonadati</taxon>
        <taxon>Pseudomonadota</taxon>
        <taxon>Gammaproteobacteria</taxon>
        <taxon>Vibrionales</taxon>
        <taxon>Vibrionaceae</taxon>
        <taxon>Vibrio</taxon>
    </lineage>
</organism>
<comment type="similarity">
    <text evidence="2">Belongs to the FliJ family.</text>
</comment>
<dbReference type="GO" id="GO:0015031">
    <property type="term" value="P:protein transport"/>
    <property type="evidence" value="ECO:0007669"/>
    <property type="project" value="UniProtKB-KW"/>
</dbReference>
<protein>
    <recommendedName>
        <fullName evidence="3">Flagellar FliJ protein</fullName>
    </recommendedName>
</protein>
<dbReference type="GO" id="GO:0044781">
    <property type="term" value="P:bacterial-type flagellum organization"/>
    <property type="evidence" value="ECO:0007669"/>
    <property type="project" value="UniProtKB-KW"/>
</dbReference>
<evidence type="ECO:0000313" key="12">
    <source>
        <dbReference type="EMBL" id="GAL22639.1"/>
    </source>
</evidence>
<comment type="subcellular location">
    <subcellularLocation>
        <location evidence="1">Cell membrane</location>
        <topology evidence="1">Peripheral membrane protein</topology>
        <orientation evidence="1">Cytoplasmic side</orientation>
    </subcellularLocation>
</comment>
<dbReference type="Gene3D" id="1.10.287.1700">
    <property type="match status" value="1"/>
</dbReference>
<dbReference type="AlphaFoldDB" id="A0A090S810"/>
<dbReference type="InterPro" id="IPR053716">
    <property type="entry name" value="Flag_assembly_chemotaxis_eff"/>
</dbReference>
<sequence>MESKIRAVGKMTQVEELRRDQIGAQLESMRHQSEHLCAQLEALSELKSRNYQGATKTCSVGLMNLNLADQMLQKMLVHHQQEQAVMEAQCQSVQKQLQQKAARVQGLEQVLERWNKKQSYEKAKREQKIIEDIINARFKRRSL</sequence>
<keyword evidence="6" id="KW-0145">Chemotaxis</keyword>
<evidence type="ECO:0000313" key="13">
    <source>
        <dbReference type="Proteomes" id="UP000029228"/>
    </source>
</evidence>
<keyword evidence="10" id="KW-1006">Bacterial flagellum protein export</keyword>
<evidence type="ECO:0000256" key="10">
    <source>
        <dbReference type="ARBA" id="ARBA00023225"/>
    </source>
</evidence>
<evidence type="ECO:0000256" key="1">
    <source>
        <dbReference type="ARBA" id="ARBA00004413"/>
    </source>
</evidence>
<evidence type="ECO:0000256" key="3">
    <source>
        <dbReference type="ARBA" id="ARBA00020392"/>
    </source>
</evidence>
<dbReference type="NCBIfam" id="TIGR02473">
    <property type="entry name" value="flagell_FliJ"/>
    <property type="match status" value="1"/>
</dbReference>
<evidence type="ECO:0000256" key="8">
    <source>
        <dbReference type="ARBA" id="ARBA00022927"/>
    </source>
</evidence>
<dbReference type="EMBL" id="BBMR01000014">
    <property type="protein sequence ID" value="GAL22639.1"/>
    <property type="molecule type" value="Genomic_DNA"/>
</dbReference>
<feature type="coiled-coil region" evidence="11">
    <location>
        <begin position="90"/>
        <end position="117"/>
    </location>
</feature>
<dbReference type="STRING" id="990268.JCM19235_3219"/>
<comment type="caution">
    <text evidence="12">The sequence shown here is derived from an EMBL/GenBank/DDBJ whole genome shotgun (WGS) entry which is preliminary data.</text>
</comment>
<accession>A0A090S810</accession>
<evidence type="ECO:0000256" key="11">
    <source>
        <dbReference type="SAM" id="Coils"/>
    </source>
</evidence>
<keyword evidence="5" id="KW-1003">Cell membrane</keyword>
<keyword evidence="11" id="KW-0175">Coiled coil</keyword>
<keyword evidence="13" id="KW-1185">Reference proteome</keyword>
<gene>
    <name evidence="12" type="ORF">JCM19235_3219</name>
</gene>
<keyword evidence="4" id="KW-0813">Transport</keyword>
<keyword evidence="9" id="KW-0472">Membrane</keyword>
<evidence type="ECO:0000256" key="6">
    <source>
        <dbReference type="ARBA" id="ARBA00022500"/>
    </source>
</evidence>
<evidence type="ECO:0000256" key="4">
    <source>
        <dbReference type="ARBA" id="ARBA00022448"/>
    </source>
</evidence>
<name>A0A090S810_9VIBR</name>
<dbReference type="InterPro" id="IPR012823">
    <property type="entry name" value="Flagell_FliJ"/>
</dbReference>
<dbReference type="GO" id="GO:0071973">
    <property type="term" value="P:bacterial-type flagellum-dependent cell motility"/>
    <property type="evidence" value="ECO:0007669"/>
    <property type="project" value="InterPro"/>
</dbReference>
<evidence type="ECO:0000256" key="7">
    <source>
        <dbReference type="ARBA" id="ARBA00022795"/>
    </source>
</evidence>